<evidence type="ECO:0000313" key="2">
    <source>
        <dbReference type="Proteomes" id="UP000289708"/>
    </source>
</evidence>
<evidence type="ECO:0000313" key="1">
    <source>
        <dbReference type="EMBL" id="RXF67961.1"/>
    </source>
</evidence>
<protein>
    <submittedName>
        <fullName evidence="1">PIG-L family deacetylase</fullName>
    </submittedName>
</protein>
<gene>
    <name evidence="1" type="ORF">EK403_20645</name>
</gene>
<dbReference type="InterPro" id="IPR024078">
    <property type="entry name" value="LmbE-like_dom_sf"/>
</dbReference>
<dbReference type="SUPFAM" id="SSF102588">
    <property type="entry name" value="LmbE-like"/>
    <property type="match status" value="1"/>
</dbReference>
<dbReference type="InterPro" id="IPR003737">
    <property type="entry name" value="GlcNAc_PI_deacetylase-related"/>
</dbReference>
<accession>A0A4Q0M4R3</accession>
<reference evidence="1 2" key="1">
    <citation type="submission" date="2018-12" db="EMBL/GenBank/DDBJ databases">
        <title>bacterium Hansschlegelia zhihuaiae S113.</title>
        <authorList>
            <person name="He J."/>
        </authorList>
    </citation>
    <scope>NUCLEOTIDE SEQUENCE [LARGE SCALE GENOMIC DNA]</scope>
    <source>
        <strain evidence="1 2">S 113</strain>
    </source>
</reference>
<sequence length="212" mass="23132">MARWLVLAPHADDETIGAGALIAEAAAAGRLAGVVFVTDGRGSHGAQGPRDLAETRRQEARAALRRLGPQTPTPAFLDWPDARPPLREDEGWRRSARRLGSLCRRLQVDAIAATSPLDPHCDHQAVAALARDVARSAMRPVEVFDYVVWAEQHPSGPAFRTGVTPQGPRRLALAAHRSQMTPLYGDGFRVPDRLRRMPAADLLYPARLRHAA</sequence>
<organism evidence="1 2">
    <name type="scientific">Hansschlegelia zhihuaiae</name>
    <dbReference type="NCBI Taxonomy" id="405005"/>
    <lineage>
        <taxon>Bacteria</taxon>
        <taxon>Pseudomonadati</taxon>
        <taxon>Pseudomonadota</taxon>
        <taxon>Alphaproteobacteria</taxon>
        <taxon>Hyphomicrobiales</taxon>
        <taxon>Methylopilaceae</taxon>
        <taxon>Hansschlegelia</taxon>
    </lineage>
</organism>
<dbReference type="EMBL" id="RYFI01000029">
    <property type="protein sequence ID" value="RXF67961.1"/>
    <property type="molecule type" value="Genomic_DNA"/>
</dbReference>
<dbReference type="OrthoDB" id="9790023at2"/>
<dbReference type="PANTHER" id="PTHR12993:SF29">
    <property type="entry name" value="BLR3841 PROTEIN"/>
    <property type="match status" value="1"/>
</dbReference>
<dbReference type="Pfam" id="PF02585">
    <property type="entry name" value="PIG-L"/>
    <property type="match status" value="1"/>
</dbReference>
<comment type="caution">
    <text evidence="1">The sequence shown here is derived from an EMBL/GenBank/DDBJ whole genome shotgun (WGS) entry which is preliminary data.</text>
</comment>
<dbReference type="AlphaFoldDB" id="A0A4Q0M4R3"/>
<keyword evidence="2" id="KW-1185">Reference proteome</keyword>
<proteinExistence type="predicted"/>
<name>A0A4Q0M4R3_9HYPH</name>
<dbReference type="PANTHER" id="PTHR12993">
    <property type="entry name" value="N-ACETYLGLUCOSAMINYL-PHOSPHATIDYLINOSITOL DE-N-ACETYLASE-RELATED"/>
    <property type="match status" value="1"/>
</dbReference>
<dbReference type="Gene3D" id="3.40.50.10320">
    <property type="entry name" value="LmbE-like"/>
    <property type="match status" value="1"/>
</dbReference>
<dbReference type="Proteomes" id="UP000289708">
    <property type="component" value="Unassembled WGS sequence"/>
</dbReference>
<dbReference type="GO" id="GO:0016811">
    <property type="term" value="F:hydrolase activity, acting on carbon-nitrogen (but not peptide) bonds, in linear amides"/>
    <property type="evidence" value="ECO:0007669"/>
    <property type="project" value="TreeGrafter"/>
</dbReference>